<dbReference type="GO" id="GO:0009030">
    <property type="term" value="F:thiamine-phosphate kinase activity"/>
    <property type="evidence" value="ECO:0007669"/>
    <property type="project" value="InterPro"/>
</dbReference>
<dbReference type="GO" id="GO:0009228">
    <property type="term" value="P:thiamine biosynthetic process"/>
    <property type="evidence" value="ECO:0007669"/>
    <property type="project" value="InterPro"/>
</dbReference>
<dbReference type="Gene3D" id="3.30.1330.10">
    <property type="entry name" value="PurM-like, N-terminal domain"/>
    <property type="match status" value="1"/>
</dbReference>
<reference evidence="4 5" key="1">
    <citation type="journal article" date="2019" name="Nat. Microbiol.">
        <title>Wide diversity of methane and short-chain alkane metabolisms in uncultured archaea.</title>
        <authorList>
            <person name="Borrel G."/>
            <person name="Adam P.S."/>
            <person name="McKay L.J."/>
            <person name="Chen L.X."/>
            <person name="Sierra-Garcia I.N."/>
            <person name="Sieber C.M."/>
            <person name="Letourneur Q."/>
            <person name="Ghozlane A."/>
            <person name="Andersen G.L."/>
            <person name="Li W.J."/>
            <person name="Hallam S.J."/>
            <person name="Muyzer G."/>
            <person name="de Oliveira V.M."/>
            <person name="Inskeep W.P."/>
            <person name="Banfield J.F."/>
            <person name="Gribaldo S."/>
        </authorList>
    </citation>
    <scope>NUCLEOTIDE SEQUENCE [LARGE SCALE GENOMIC DNA]</scope>
    <source>
        <strain evidence="4">NM1b</strain>
    </source>
</reference>
<dbReference type="EMBL" id="RXIL01000007">
    <property type="protein sequence ID" value="RZN73626.1"/>
    <property type="molecule type" value="Genomic_DNA"/>
</dbReference>
<dbReference type="SUPFAM" id="SSF56042">
    <property type="entry name" value="PurM C-terminal domain-like"/>
    <property type="match status" value="1"/>
</dbReference>
<dbReference type="InterPro" id="IPR011413">
    <property type="entry name" value="UCP036540_AIR"/>
</dbReference>
<dbReference type="InterPro" id="IPR010918">
    <property type="entry name" value="PurM-like_C_dom"/>
</dbReference>
<dbReference type="CDD" id="cd02192">
    <property type="entry name" value="PurM-like3"/>
    <property type="match status" value="1"/>
</dbReference>
<dbReference type="PANTHER" id="PTHR30270">
    <property type="entry name" value="THIAMINE-MONOPHOSPHATE KINASE"/>
    <property type="match status" value="1"/>
</dbReference>
<dbReference type="Gene3D" id="3.90.650.10">
    <property type="entry name" value="PurM-like C-terminal domain"/>
    <property type="match status" value="1"/>
</dbReference>
<sequence length="323" mass="35702">MNLKDLLYEIREFDGVKRKSDIGPIVEGFEEKEDFVIASFGEDAAVLDFGDDVLLMSADGIWEKMIDADPYWAGYCSILVNIHDICAMGGTPLAMVNILSMKSKEFCMEALKGMRDAIKKFNVPIVGGHLHPATSYNSLGVTIVGKAEKDSVIYSHTANVGEDVVVGVDLNGRIYPTCNLCWDSVTPRDSETLKRQMDSMKILGKRKLLTAGKDLSNPGMLGTLGMLLEVSGVGAIVDLGDIPIPPMMQMEKWLKMYPGMGFVVTCKKKDTEEVIAVFKDHLLDAKRIGKIIEERKLIVQDGEEKEVLFDFEKRGVTGIKAKK</sequence>
<gene>
    <name evidence="4" type="ORF">EF807_00480</name>
    <name evidence="3" type="ORF">EF807_06415</name>
</gene>
<feature type="domain" description="PurM-like N-terminal" evidence="1">
    <location>
        <begin position="41"/>
        <end position="146"/>
    </location>
</feature>
<evidence type="ECO:0000259" key="1">
    <source>
        <dbReference type="Pfam" id="PF00586"/>
    </source>
</evidence>
<dbReference type="AlphaFoldDB" id="A0A520L0I6"/>
<dbReference type="InterPro" id="IPR036676">
    <property type="entry name" value="PurM-like_C_sf"/>
</dbReference>
<evidence type="ECO:0000313" key="3">
    <source>
        <dbReference type="EMBL" id="RZN68178.1"/>
    </source>
</evidence>
<name>A0A520L0I6_9EURY</name>
<protein>
    <submittedName>
        <fullName evidence="4">Methanogenesis marker 2 protein</fullName>
    </submittedName>
</protein>
<dbReference type="Proteomes" id="UP000320766">
    <property type="component" value="Unassembled WGS sequence"/>
</dbReference>
<comment type="caution">
    <text evidence="4">The sequence shown here is derived from an EMBL/GenBank/DDBJ whole genome shotgun (WGS) entry which is preliminary data.</text>
</comment>
<dbReference type="SUPFAM" id="SSF55326">
    <property type="entry name" value="PurM N-terminal domain-like"/>
    <property type="match status" value="1"/>
</dbReference>
<dbReference type="InterPro" id="IPR017668">
    <property type="entry name" value="Methan_mark_2"/>
</dbReference>
<dbReference type="InterPro" id="IPR016188">
    <property type="entry name" value="PurM-like_N"/>
</dbReference>
<dbReference type="PANTHER" id="PTHR30270:SF0">
    <property type="entry name" value="THIAMINE-MONOPHOSPHATE KINASE"/>
    <property type="match status" value="1"/>
</dbReference>
<dbReference type="NCBIfam" id="TIGR03267">
    <property type="entry name" value="methan_mark_2"/>
    <property type="match status" value="1"/>
</dbReference>
<organism evidence="4 5">
    <name type="scientific">Candidatus Methanolliviera hydrocarbonicum</name>
    <dbReference type="NCBI Taxonomy" id="2491085"/>
    <lineage>
        <taxon>Archaea</taxon>
        <taxon>Methanobacteriati</taxon>
        <taxon>Methanobacteriota</taxon>
        <taxon>Candidatus Methanoliparia</taxon>
        <taxon>Candidatus Methanoliparales</taxon>
        <taxon>Candidatus Methanollivieraceae</taxon>
        <taxon>Candidatus Methanolliviera</taxon>
    </lineage>
</organism>
<feature type="domain" description="PurM-like C-terminal" evidence="2">
    <location>
        <begin position="184"/>
        <end position="300"/>
    </location>
</feature>
<evidence type="ECO:0000313" key="4">
    <source>
        <dbReference type="EMBL" id="RZN73626.1"/>
    </source>
</evidence>
<dbReference type="InterPro" id="IPR036921">
    <property type="entry name" value="PurM-like_N_sf"/>
</dbReference>
<proteinExistence type="predicted"/>
<evidence type="ECO:0000313" key="5">
    <source>
        <dbReference type="Proteomes" id="UP000320766"/>
    </source>
</evidence>
<evidence type="ECO:0000259" key="2">
    <source>
        <dbReference type="Pfam" id="PF02769"/>
    </source>
</evidence>
<dbReference type="Pfam" id="PF00586">
    <property type="entry name" value="AIRS"/>
    <property type="match status" value="1"/>
</dbReference>
<dbReference type="InterPro" id="IPR006283">
    <property type="entry name" value="ThiL-like"/>
</dbReference>
<accession>A0A520L0I6</accession>
<dbReference type="Pfam" id="PF02769">
    <property type="entry name" value="AIRS_C"/>
    <property type="match status" value="1"/>
</dbReference>
<dbReference type="EMBL" id="RXIL01000115">
    <property type="protein sequence ID" value="RZN68178.1"/>
    <property type="molecule type" value="Genomic_DNA"/>
</dbReference>
<dbReference type="PIRSF" id="PIRSF036540">
    <property type="entry name" value="UCP036540_AIR"/>
    <property type="match status" value="1"/>
</dbReference>